<organism evidence="1">
    <name type="scientific">Rhizophora mucronata</name>
    <name type="common">Asiatic mangrove</name>
    <dbReference type="NCBI Taxonomy" id="61149"/>
    <lineage>
        <taxon>Eukaryota</taxon>
        <taxon>Viridiplantae</taxon>
        <taxon>Streptophyta</taxon>
        <taxon>Embryophyta</taxon>
        <taxon>Tracheophyta</taxon>
        <taxon>Spermatophyta</taxon>
        <taxon>Magnoliopsida</taxon>
        <taxon>eudicotyledons</taxon>
        <taxon>Gunneridae</taxon>
        <taxon>Pentapetalae</taxon>
        <taxon>rosids</taxon>
        <taxon>fabids</taxon>
        <taxon>Malpighiales</taxon>
        <taxon>Rhizophoraceae</taxon>
        <taxon>Rhizophora</taxon>
    </lineage>
</organism>
<sequence>MCLLTYRAAYLLKKLSQNQITSEVSKYTWCNHMPIGHPRMSNLGTITSLLHFLMKRRILGVMLQALKLDSLAFAIAFK</sequence>
<proteinExistence type="predicted"/>
<evidence type="ECO:0000313" key="1">
    <source>
        <dbReference type="EMBL" id="MBX03942.1"/>
    </source>
</evidence>
<reference evidence="1" key="1">
    <citation type="submission" date="2018-02" db="EMBL/GenBank/DDBJ databases">
        <title>Rhizophora mucronata_Transcriptome.</title>
        <authorList>
            <person name="Meera S.P."/>
            <person name="Sreeshan A."/>
            <person name="Augustine A."/>
        </authorList>
    </citation>
    <scope>NUCLEOTIDE SEQUENCE</scope>
    <source>
        <tissue evidence="1">Leaf</tissue>
    </source>
</reference>
<dbReference type="EMBL" id="GGEC01023458">
    <property type="protein sequence ID" value="MBX03942.1"/>
    <property type="molecule type" value="Transcribed_RNA"/>
</dbReference>
<protein>
    <submittedName>
        <fullName evidence="1">Uncharacterized protein MANES_14G008300</fullName>
    </submittedName>
</protein>
<dbReference type="AlphaFoldDB" id="A0A2P2KDY1"/>
<name>A0A2P2KDY1_RHIMU</name>
<accession>A0A2P2KDY1</accession>